<feature type="domain" description="Nuclear receptor" evidence="10">
    <location>
        <begin position="73"/>
        <end position="148"/>
    </location>
</feature>
<evidence type="ECO:0000256" key="4">
    <source>
        <dbReference type="ARBA" id="ARBA00022833"/>
    </source>
</evidence>
<organism evidence="11 12">
    <name type="scientific">Cichlidogyrus casuarinus</name>
    <dbReference type="NCBI Taxonomy" id="1844966"/>
    <lineage>
        <taxon>Eukaryota</taxon>
        <taxon>Metazoa</taxon>
        <taxon>Spiralia</taxon>
        <taxon>Lophotrochozoa</taxon>
        <taxon>Platyhelminthes</taxon>
        <taxon>Monogenea</taxon>
        <taxon>Monopisthocotylea</taxon>
        <taxon>Dactylogyridea</taxon>
        <taxon>Ancyrocephalidae</taxon>
        <taxon>Cichlidogyrus</taxon>
    </lineage>
</organism>
<dbReference type="PROSITE" id="PS51030">
    <property type="entry name" value="NUCLEAR_REC_DBD_2"/>
    <property type="match status" value="1"/>
</dbReference>
<dbReference type="InterPro" id="IPR013088">
    <property type="entry name" value="Znf_NHR/GATA"/>
</dbReference>
<dbReference type="PROSITE" id="PS00031">
    <property type="entry name" value="NUCLEAR_REC_DBD_1"/>
    <property type="match status" value="1"/>
</dbReference>
<name>A0ABD2QAG0_9PLAT</name>
<comment type="subcellular location">
    <subcellularLocation>
        <location evidence="1">Nucleus</location>
    </subcellularLocation>
</comment>
<dbReference type="FunFam" id="3.30.50.10:FF:000006">
    <property type="entry name" value="Nuclear receptor subfamily 5 group A member"/>
    <property type="match status" value="1"/>
</dbReference>
<accession>A0ABD2QAG0</accession>
<dbReference type="PANTHER" id="PTHR24083">
    <property type="entry name" value="NUCLEAR HORMONE RECEPTOR"/>
    <property type="match status" value="1"/>
</dbReference>
<keyword evidence="9" id="KW-0539">Nucleus</keyword>
<evidence type="ECO:0000256" key="6">
    <source>
        <dbReference type="ARBA" id="ARBA00023125"/>
    </source>
</evidence>
<evidence type="ECO:0000313" key="11">
    <source>
        <dbReference type="EMBL" id="KAL3316222.1"/>
    </source>
</evidence>
<dbReference type="Pfam" id="PF00105">
    <property type="entry name" value="zf-C4"/>
    <property type="match status" value="1"/>
</dbReference>
<dbReference type="GO" id="GO:0008270">
    <property type="term" value="F:zinc ion binding"/>
    <property type="evidence" value="ECO:0007669"/>
    <property type="project" value="UniProtKB-KW"/>
</dbReference>
<dbReference type="AlphaFoldDB" id="A0ABD2QAG0"/>
<protein>
    <recommendedName>
        <fullName evidence="10">Nuclear receptor domain-containing protein</fullName>
    </recommendedName>
</protein>
<keyword evidence="12" id="KW-1185">Reference proteome</keyword>
<dbReference type="EMBL" id="JBJKFK010000579">
    <property type="protein sequence ID" value="KAL3316222.1"/>
    <property type="molecule type" value="Genomic_DNA"/>
</dbReference>
<evidence type="ECO:0000256" key="9">
    <source>
        <dbReference type="ARBA" id="ARBA00023242"/>
    </source>
</evidence>
<keyword evidence="8" id="KW-0675">Receptor</keyword>
<dbReference type="PRINTS" id="PR00047">
    <property type="entry name" value="STROIDFINGER"/>
</dbReference>
<evidence type="ECO:0000256" key="3">
    <source>
        <dbReference type="ARBA" id="ARBA00022771"/>
    </source>
</evidence>
<dbReference type="CDD" id="cd07164">
    <property type="entry name" value="NR_DBD_PNR_like_1"/>
    <property type="match status" value="1"/>
</dbReference>
<proteinExistence type="predicted"/>
<dbReference type="SMART" id="SM00399">
    <property type="entry name" value="ZnF_C4"/>
    <property type="match status" value="1"/>
</dbReference>
<keyword evidence="5" id="KW-0805">Transcription regulation</keyword>
<evidence type="ECO:0000256" key="1">
    <source>
        <dbReference type="ARBA" id="ARBA00004123"/>
    </source>
</evidence>
<evidence type="ECO:0000256" key="7">
    <source>
        <dbReference type="ARBA" id="ARBA00023163"/>
    </source>
</evidence>
<evidence type="ECO:0000259" key="10">
    <source>
        <dbReference type="PROSITE" id="PS51030"/>
    </source>
</evidence>
<keyword evidence="2" id="KW-0479">Metal-binding</keyword>
<dbReference type="SUPFAM" id="SSF57716">
    <property type="entry name" value="Glucocorticoid receptor-like (DNA-binding domain)"/>
    <property type="match status" value="1"/>
</dbReference>
<keyword evidence="6" id="KW-0238">DNA-binding</keyword>
<dbReference type="InterPro" id="IPR050274">
    <property type="entry name" value="Nuclear_hormone_rcpt_NR2"/>
</dbReference>
<sequence>MDPNQKFLDIIQTSLFHKPLLHNVHMLPPPRLFPDNAHNFTVAIDTGRSTASSSSSSQEMSIGRIGNSLGPQLGPCKICGDRASGRHYGVLSCDGCRGFFKRSVRRGMAYVCKDQSRCPVDVARRNQCQACRFRRCLEVNMRQEAVQHERNGRRKMKCAHNADSLTVRPLPTLQQLNHYFLQLMTEQSRYKPVPSIDLGQQLTATLNHSDQESRPFSAPGTFNELDSWTAYLQNIGTLNKQQLIDSVSKNSQSSNL</sequence>
<evidence type="ECO:0000256" key="5">
    <source>
        <dbReference type="ARBA" id="ARBA00023015"/>
    </source>
</evidence>
<comment type="caution">
    <text evidence="11">The sequence shown here is derived from an EMBL/GenBank/DDBJ whole genome shotgun (WGS) entry which is preliminary data.</text>
</comment>
<dbReference type="InterPro" id="IPR001628">
    <property type="entry name" value="Znf_hrmn_rcpt"/>
</dbReference>
<dbReference type="Gene3D" id="3.30.50.10">
    <property type="entry name" value="Erythroid Transcription Factor GATA-1, subunit A"/>
    <property type="match status" value="1"/>
</dbReference>
<dbReference type="Proteomes" id="UP001626550">
    <property type="component" value="Unassembled WGS sequence"/>
</dbReference>
<keyword evidence="7" id="KW-0804">Transcription</keyword>
<dbReference type="GO" id="GO:0003677">
    <property type="term" value="F:DNA binding"/>
    <property type="evidence" value="ECO:0007669"/>
    <property type="project" value="UniProtKB-KW"/>
</dbReference>
<reference evidence="11 12" key="1">
    <citation type="submission" date="2024-11" db="EMBL/GenBank/DDBJ databases">
        <title>Adaptive evolution of stress response genes in parasites aligns with host niche diversity.</title>
        <authorList>
            <person name="Hahn C."/>
            <person name="Resl P."/>
        </authorList>
    </citation>
    <scope>NUCLEOTIDE SEQUENCE [LARGE SCALE GENOMIC DNA]</scope>
    <source>
        <strain evidence="11">EGGRZ-B1_66</strain>
        <tissue evidence="11">Body</tissue>
    </source>
</reference>
<dbReference type="GO" id="GO:0005634">
    <property type="term" value="C:nucleus"/>
    <property type="evidence" value="ECO:0007669"/>
    <property type="project" value="UniProtKB-SubCell"/>
</dbReference>
<keyword evidence="3" id="KW-0863">Zinc-finger</keyword>
<evidence type="ECO:0000256" key="8">
    <source>
        <dbReference type="ARBA" id="ARBA00023170"/>
    </source>
</evidence>
<evidence type="ECO:0000256" key="2">
    <source>
        <dbReference type="ARBA" id="ARBA00022723"/>
    </source>
</evidence>
<keyword evidence="4" id="KW-0862">Zinc</keyword>
<evidence type="ECO:0000313" key="12">
    <source>
        <dbReference type="Proteomes" id="UP001626550"/>
    </source>
</evidence>
<gene>
    <name evidence="11" type="ORF">Ciccas_005140</name>
</gene>